<gene>
    <name evidence="1" type="ORF">KIPB_013760</name>
</gene>
<evidence type="ECO:0000313" key="2">
    <source>
        <dbReference type="Proteomes" id="UP000265618"/>
    </source>
</evidence>
<keyword evidence="2" id="KW-1185">Reference proteome</keyword>
<feature type="non-terminal residue" evidence="1">
    <location>
        <position position="112"/>
    </location>
</feature>
<organism evidence="1 2">
    <name type="scientific">Kipferlia bialata</name>
    <dbReference type="NCBI Taxonomy" id="797122"/>
    <lineage>
        <taxon>Eukaryota</taxon>
        <taxon>Metamonada</taxon>
        <taxon>Carpediemonas-like organisms</taxon>
        <taxon>Kipferlia</taxon>
    </lineage>
</organism>
<name>A0A9K3D9P8_9EUKA</name>
<sequence length="112" mass="13246">LEDLSVVSEEWANALYVQTMTKMAVYIRLYVLWQWVPTCNARPELQRTKEIDFGPLLEDNDYDTGIAFNRLLWEQIDDMYQDTVLTYGPRYKQYHCDGEPTFPFPTTVKIDP</sequence>
<feature type="non-terminal residue" evidence="1">
    <location>
        <position position="1"/>
    </location>
</feature>
<reference evidence="1 2" key="1">
    <citation type="journal article" date="2018" name="PLoS ONE">
        <title>The draft genome of Kipferlia bialata reveals reductive genome evolution in fornicate parasites.</title>
        <authorList>
            <person name="Tanifuji G."/>
            <person name="Takabayashi S."/>
            <person name="Kume K."/>
            <person name="Takagi M."/>
            <person name="Nakayama T."/>
            <person name="Kamikawa R."/>
            <person name="Inagaki Y."/>
            <person name="Hashimoto T."/>
        </authorList>
    </citation>
    <scope>NUCLEOTIDE SEQUENCE [LARGE SCALE GENOMIC DNA]</scope>
    <source>
        <strain evidence="1">NY0173</strain>
    </source>
</reference>
<evidence type="ECO:0000313" key="1">
    <source>
        <dbReference type="EMBL" id="GIQ90817.1"/>
    </source>
</evidence>
<accession>A0A9K3D9P8</accession>
<dbReference type="Proteomes" id="UP000265618">
    <property type="component" value="Unassembled WGS sequence"/>
</dbReference>
<dbReference type="EMBL" id="BDIP01006709">
    <property type="protein sequence ID" value="GIQ90817.1"/>
    <property type="molecule type" value="Genomic_DNA"/>
</dbReference>
<protein>
    <submittedName>
        <fullName evidence="1">Uncharacterized protein</fullName>
    </submittedName>
</protein>
<proteinExistence type="predicted"/>
<comment type="caution">
    <text evidence="1">The sequence shown here is derived from an EMBL/GenBank/DDBJ whole genome shotgun (WGS) entry which is preliminary data.</text>
</comment>
<dbReference type="AlphaFoldDB" id="A0A9K3D9P8"/>